<dbReference type="PANTHER" id="PTHR48086">
    <property type="entry name" value="SODIUM/PROLINE SYMPORTER-RELATED"/>
    <property type="match status" value="1"/>
</dbReference>
<dbReference type="CDD" id="cd10322">
    <property type="entry name" value="SLC5sbd"/>
    <property type="match status" value="1"/>
</dbReference>
<keyword evidence="10 14" id="KW-0472">Membrane</keyword>
<dbReference type="PANTHER" id="PTHR48086:SF3">
    <property type="entry name" value="SODIUM_PROLINE SYMPORTER"/>
    <property type="match status" value="1"/>
</dbReference>
<name>A0ABN0Z1Z6_9BACI</name>
<keyword evidence="8" id="KW-0915">Sodium</keyword>
<accession>A0ABN0Z1Z6</accession>
<keyword evidence="7 14" id="KW-1133">Transmembrane helix</keyword>
<keyword evidence="6" id="KW-0769">Symport</keyword>
<sequence>MNSIIVIVILYLAAMIFIGFLYRNKASKDGENFLVADRSMGPRLGGGALASTYASTSSFLGTLGAMYAFGVAFGLWQNAGVIIGFALATIFIAPKFRSYGALSFSQFFEMRYNKKVRFVSAIVTIVAMFVYILAQLQGGAYAVQYVLGIDYWIGVLVIGAVFITYVVMGGSHSSIMASFIQFIMMAVSMITVAIVVLNAEPWGSSTAQALQNKPLVFDLKGEEGLLYAISCFIMMTLGAMSAPYVYLMYMFSKSNKSAQTTSALATTYLSIFYFVLLIVGVYIIANFPNLDNPDMGYFHTLDLLPTIVAGIFVAAVLAAAMSSTDAMLLNATSAITNDIYSIIAGKHLSSDVVVFVNRIVAVIIGVIAVLVTLNPPDLILLVMALAQSLMIGAFLVPLVLGLWWEKATSQGALAGMIGGFAVTVIAQIVPMPTPFIGGPLGAITSLILMVIISMRDSQNKVGYDSQTINQSQ</sequence>
<evidence type="ECO:0000256" key="11">
    <source>
        <dbReference type="ARBA" id="ARBA00023201"/>
    </source>
</evidence>
<evidence type="ECO:0000256" key="2">
    <source>
        <dbReference type="ARBA" id="ARBA00006434"/>
    </source>
</evidence>
<evidence type="ECO:0000256" key="10">
    <source>
        <dbReference type="ARBA" id="ARBA00023136"/>
    </source>
</evidence>
<proteinExistence type="inferred from homology"/>
<feature type="transmembrane region" description="Helical" evidence="14">
    <location>
        <begin position="116"/>
        <end position="136"/>
    </location>
</feature>
<dbReference type="EMBL" id="BAAADM010000005">
    <property type="protein sequence ID" value="GAA0429365.1"/>
    <property type="molecule type" value="Genomic_DNA"/>
</dbReference>
<evidence type="ECO:0000256" key="5">
    <source>
        <dbReference type="ARBA" id="ARBA00022692"/>
    </source>
</evidence>
<evidence type="ECO:0000256" key="4">
    <source>
        <dbReference type="ARBA" id="ARBA00022475"/>
    </source>
</evidence>
<dbReference type="Gene3D" id="1.20.1730.10">
    <property type="entry name" value="Sodium/glucose cotransporter"/>
    <property type="match status" value="1"/>
</dbReference>
<feature type="transmembrane region" description="Helical" evidence="14">
    <location>
        <begin position="411"/>
        <end position="429"/>
    </location>
</feature>
<feature type="transmembrane region" description="Helical" evidence="14">
    <location>
        <begin position="297"/>
        <end position="320"/>
    </location>
</feature>
<evidence type="ECO:0000256" key="6">
    <source>
        <dbReference type="ARBA" id="ARBA00022847"/>
    </source>
</evidence>
<evidence type="ECO:0000313" key="15">
    <source>
        <dbReference type="EMBL" id="GAA0429365.1"/>
    </source>
</evidence>
<feature type="transmembrane region" description="Helical" evidence="14">
    <location>
        <begin position="179"/>
        <end position="197"/>
    </location>
</feature>
<evidence type="ECO:0000256" key="3">
    <source>
        <dbReference type="ARBA" id="ARBA00022448"/>
    </source>
</evidence>
<dbReference type="Proteomes" id="UP001501459">
    <property type="component" value="Unassembled WGS sequence"/>
</dbReference>
<dbReference type="Pfam" id="PF00474">
    <property type="entry name" value="SSF"/>
    <property type="match status" value="1"/>
</dbReference>
<keyword evidence="3" id="KW-0813">Transport</keyword>
<dbReference type="InterPro" id="IPR001734">
    <property type="entry name" value="Na/solute_symporter"/>
</dbReference>
<reference evidence="15 16" key="1">
    <citation type="journal article" date="2019" name="Int. J. Syst. Evol. Microbiol.">
        <title>The Global Catalogue of Microorganisms (GCM) 10K type strain sequencing project: providing services to taxonomists for standard genome sequencing and annotation.</title>
        <authorList>
            <consortium name="The Broad Institute Genomics Platform"/>
            <consortium name="The Broad Institute Genome Sequencing Center for Infectious Disease"/>
            <person name="Wu L."/>
            <person name="Ma J."/>
        </authorList>
    </citation>
    <scope>NUCLEOTIDE SEQUENCE [LARGE SCALE GENOMIC DNA]</scope>
    <source>
        <strain evidence="15 16">JCM 12149</strain>
    </source>
</reference>
<comment type="subcellular location">
    <subcellularLocation>
        <location evidence="1">Cell membrane</location>
        <topology evidence="1">Multi-pass membrane protein</topology>
    </subcellularLocation>
</comment>
<comment type="caution">
    <text evidence="15">The sequence shown here is derived from an EMBL/GenBank/DDBJ whole genome shotgun (WGS) entry which is preliminary data.</text>
</comment>
<feature type="transmembrane region" description="Helical" evidence="14">
    <location>
        <begin position="352"/>
        <end position="373"/>
    </location>
</feature>
<comment type="similarity">
    <text evidence="2 13">Belongs to the sodium:solute symporter (SSF) (TC 2.A.21) family.</text>
</comment>
<comment type="catalytic activity">
    <reaction evidence="12">
        <text>L-proline(in) + Na(+)(in) = L-proline(out) + Na(+)(out)</text>
        <dbReference type="Rhea" id="RHEA:28967"/>
        <dbReference type="ChEBI" id="CHEBI:29101"/>
        <dbReference type="ChEBI" id="CHEBI:60039"/>
    </reaction>
</comment>
<feature type="transmembrane region" description="Helical" evidence="14">
    <location>
        <begin position="225"/>
        <end position="251"/>
    </location>
</feature>
<evidence type="ECO:0000256" key="1">
    <source>
        <dbReference type="ARBA" id="ARBA00004651"/>
    </source>
</evidence>
<dbReference type="PROSITE" id="PS00457">
    <property type="entry name" value="NA_SOLUT_SYMP_2"/>
    <property type="match status" value="1"/>
</dbReference>
<feature type="transmembrane region" description="Helical" evidence="14">
    <location>
        <begin position="6"/>
        <end position="23"/>
    </location>
</feature>
<dbReference type="PROSITE" id="PS50283">
    <property type="entry name" value="NA_SOLUT_SYMP_3"/>
    <property type="match status" value="1"/>
</dbReference>
<evidence type="ECO:0000256" key="13">
    <source>
        <dbReference type="RuleBase" id="RU362091"/>
    </source>
</evidence>
<dbReference type="RefSeq" id="WP_343750596.1">
    <property type="nucleotide sequence ID" value="NZ_BAAADM010000005.1"/>
</dbReference>
<evidence type="ECO:0000256" key="14">
    <source>
        <dbReference type="SAM" id="Phobius"/>
    </source>
</evidence>
<dbReference type="InterPro" id="IPR038377">
    <property type="entry name" value="Na/Glc_symporter_sf"/>
</dbReference>
<evidence type="ECO:0000256" key="7">
    <source>
        <dbReference type="ARBA" id="ARBA00022989"/>
    </source>
</evidence>
<gene>
    <name evidence="15" type="primary">putP_2</name>
    <name evidence="15" type="ORF">GCM10008983_02130</name>
</gene>
<keyword evidence="4" id="KW-1003">Cell membrane</keyword>
<dbReference type="InterPro" id="IPR050277">
    <property type="entry name" value="Sodium:Solute_Symporter"/>
</dbReference>
<dbReference type="InterPro" id="IPR018212">
    <property type="entry name" value="Na/solute_symporter_CS"/>
</dbReference>
<feature type="transmembrane region" description="Helical" evidence="14">
    <location>
        <begin position="379"/>
        <end position="404"/>
    </location>
</feature>
<feature type="transmembrane region" description="Helical" evidence="14">
    <location>
        <begin position="44"/>
        <end position="69"/>
    </location>
</feature>
<evidence type="ECO:0000256" key="12">
    <source>
        <dbReference type="ARBA" id="ARBA00033708"/>
    </source>
</evidence>
<protein>
    <submittedName>
        <fullName evidence="15">Sodium/proline symporter PutP</fullName>
    </submittedName>
</protein>
<organism evidence="15 16">
    <name type="scientific">Lentibacillus halophilus</name>
    <dbReference type="NCBI Taxonomy" id="295065"/>
    <lineage>
        <taxon>Bacteria</taxon>
        <taxon>Bacillati</taxon>
        <taxon>Bacillota</taxon>
        <taxon>Bacilli</taxon>
        <taxon>Bacillales</taxon>
        <taxon>Bacillaceae</taxon>
        <taxon>Lentibacillus</taxon>
    </lineage>
</organism>
<feature type="transmembrane region" description="Helical" evidence="14">
    <location>
        <begin position="142"/>
        <end position="167"/>
    </location>
</feature>
<feature type="transmembrane region" description="Helical" evidence="14">
    <location>
        <begin position="75"/>
        <end position="96"/>
    </location>
</feature>
<keyword evidence="16" id="KW-1185">Reference proteome</keyword>
<keyword evidence="11" id="KW-0739">Sodium transport</keyword>
<feature type="transmembrane region" description="Helical" evidence="14">
    <location>
        <begin position="263"/>
        <end position="285"/>
    </location>
</feature>
<evidence type="ECO:0000313" key="16">
    <source>
        <dbReference type="Proteomes" id="UP001501459"/>
    </source>
</evidence>
<evidence type="ECO:0000256" key="9">
    <source>
        <dbReference type="ARBA" id="ARBA00023065"/>
    </source>
</evidence>
<evidence type="ECO:0000256" key="8">
    <source>
        <dbReference type="ARBA" id="ARBA00023053"/>
    </source>
</evidence>
<feature type="transmembrane region" description="Helical" evidence="14">
    <location>
        <begin position="435"/>
        <end position="454"/>
    </location>
</feature>
<keyword evidence="9" id="KW-0406">Ion transport</keyword>
<keyword evidence="5 14" id="KW-0812">Transmembrane</keyword>